<evidence type="ECO:0000256" key="7">
    <source>
        <dbReference type="ARBA" id="ARBA00022989"/>
    </source>
</evidence>
<keyword evidence="4" id="KW-0808">Transferase</keyword>
<comment type="similarity">
    <text evidence="2 10">Belongs to the glycosyltransferase 31 family.</text>
</comment>
<evidence type="ECO:0000256" key="10">
    <source>
        <dbReference type="RuleBase" id="RU363063"/>
    </source>
</evidence>
<protein>
    <recommendedName>
        <fullName evidence="10">Hexosyltransferase</fullName>
        <ecNumber evidence="10">2.4.1.-</ecNumber>
    </recommendedName>
</protein>
<evidence type="ECO:0000256" key="8">
    <source>
        <dbReference type="ARBA" id="ARBA00023034"/>
    </source>
</evidence>
<evidence type="ECO:0000256" key="2">
    <source>
        <dbReference type="ARBA" id="ARBA00008661"/>
    </source>
</evidence>
<dbReference type="AlphaFoldDB" id="A0A7M7KHV8"/>
<evidence type="ECO:0000256" key="1">
    <source>
        <dbReference type="ARBA" id="ARBA00004323"/>
    </source>
</evidence>
<dbReference type="EnsemblMetazoa" id="XM_022810481">
    <property type="protein sequence ID" value="XP_022666216"/>
    <property type="gene ID" value="LOC111252487"/>
</dbReference>
<keyword evidence="8 10" id="KW-0333">Golgi apparatus</keyword>
<evidence type="ECO:0000313" key="12">
    <source>
        <dbReference type="Proteomes" id="UP000594260"/>
    </source>
</evidence>
<accession>A0A7M7KHV8</accession>
<keyword evidence="6 10" id="KW-0735">Signal-anchor</keyword>
<comment type="subcellular location">
    <subcellularLocation>
        <location evidence="1 10">Golgi apparatus membrane</location>
        <topology evidence="1 10">Single-pass type II membrane protein</topology>
    </subcellularLocation>
</comment>
<evidence type="ECO:0000256" key="5">
    <source>
        <dbReference type="ARBA" id="ARBA00022692"/>
    </source>
</evidence>
<feature type="transmembrane region" description="Helical" evidence="10">
    <location>
        <begin position="12"/>
        <end position="31"/>
    </location>
</feature>
<dbReference type="GO" id="GO:0006493">
    <property type="term" value="P:protein O-linked glycosylation"/>
    <property type="evidence" value="ECO:0007669"/>
    <property type="project" value="TreeGrafter"/>
</dbReference>
<dbReference type="PANTHER" id="PTHR11214:SF314">
    <property type="entry name" value="HEXOSYLTRANSFERASE"/>
    <property type="match status" value="1"/>
</dbReference>
<dbReference type="Gene3D" id="3.90.550.50">
    <property type="match status" value="1"/>
</dbReference>
<dbReference type="Proteomes" id="UP000594260">
    <property type="component" value="Unplaced"/>
</dbReference>
<dbReference type="GO" id="GO:0000139">
    <property type="term" value="C:Golgi membrane"/>
    <property type="evidence" value="ECO:0007669"/>
    <property type="project" value="UniProtKB-SubCell"/>
</dbReference>
<dbReference type="OrthoDB" id="115198at2759"/>
<keyword evidence="12" id="KW-1185">Reference proteome</keyword>
<dbReference type="EC" id="2.4.1.-" evidence="10"/>
<dbReference type="KEGG" id="vde:111252487"/>
<proteinExistence type="inferred from homology"/>
<dbReference type="PANTHER" id="PTHR11214">
    <property type="entry name" value="BETA-1,3-N-ACETYLGLUCOSAMINYLTRANSFERASE"/>
    <property type="match status" value="1"/>
</dbReference>
<keyword evidence="3 10" id="KW-0328">Glycosyltransferase</keyword>
<dbReference type="RefSeq" id="XP_022666216.1">
    <property type="nucleotide sequence ID" value="XM_022810481.1"/>
</dbReference>
<reference evidence="11" key="1">
    <citation type="submission" date="2021-01" db="UniProtKB">
        <authorList>
            <consortium name="EnsemblMetazoa"/>
        </authorList>
    </citation>
    <scope>IDENTIFICATION</scope>
</reference>
<keyword evidence="9 10" id="KW-0472">Membrane</keyword>
<evidence type="ECO:0000256" key="9">
    <source>
        <dbReference type="ARBA" id="ARBA00023136"/>
    </source>
</evidence>
<dbReference type="Pfam" id="PF01762">
    <property type="entry name" value="Galactosyl_T"/>
    <property type="match status" value="1"/>
</dbReference>
<evidence type="ECO:0000256" key="4">
    <source>
        <dbReference type="ARBA" id="ARBA00022679"/>
    </source>
</evidence>
<evidence type="ECO:0000256" key="3">
    <source>
        <dbReference type="ARBA" id="ARBA00022676"/>
    </source>
</evidence>
<keyword evidence="7 10" id="KW-1133">Transmembrane helix</keyword>
<dbReference type="OMA" id="WGSITRI"/>
<dbReference type="GO" id="GO:0016758">
    <property type="term" value="F:hexosyltransferase activity"/>
    <property type="evidence" value="ECO:0007669"/>
    <property type="project" value="InterPro"/>
</dbReference>
<organism evidence="11 12">
    <name type="scientific">Varroa destructor</name>
    <name type="common">Honeybee mite</name>
    <dbReference type="NCBI Taxonomy" id="109461"/>
    <lineage>
        <taxon>Eukaryota</taxon>
        <taxon>Metazoa</taxon>
        <taxon>Ecdysozoa</taxon>
        <taxon>Arthropoda</taxon>
        <taxon>Chelicerata</taxon>
        <taxon>Arachnida</taxon>
        <taxon>Acari</taxon>
        <taxon>Parasitiformes</taxon>
        <taxon>Mesostigmata</taxon>
        <taxon>Gamasina</taxon>
        <taxon>Dermanyssoidea</taxon>
        <taxon>Varroidae</taxon>
        <taxon>Varroa</taxon>
    </lineage>
</organism>
<keyword evidence="5 10" id="KW-0812">Transmembrane</keyword>
<evidence type="ECO:0000313" key="11">
    <source>
        <dbReference type="EnsemblMetazoa" id="XP_022666216"/>
    </source>
</evidence>
<dbReference type="InterPro" id="IPR002659">
    <property type="entry name" value="Glyco_trans_31"/>
</dbReference>
<dbReference type="GeneID" id="111252487"/>
<evidence type="ECO:0000256" key="6">
    <source>
        <dbReference type="ARBA" id="ARBA00022968"/>
    </source>
</evidence>
<name>A0A7M7KHV8_VARDE</name>
<dbReference type="InParanoid" id="A0A7M7KHV8"/>
<sequence>MFDRAMRHYRSILLIIYLICILVIFIIIPMLKPNNHFDGLQRKLPRQSSSWNIDLPVLIQPAVLKLNSIILMCVTSAPHNLNRRQAIRETWGTTSSIQVVFLLGVSANHNARELQYDINFEAQAYGDVLQNNFVDNYRNLTLKSIALVQWAKKSRWPARRVVVKTDDDVFIHTPRLLSYLDHFTDGNLYGRQLTNAKPLRCRKAVCNHTEVTKDEYFPDTYPPYLQGLFYIFSETALNRIHEHMFDPAFLFIEDLYITGLVAGRAGVERCAMPKENVINSEKPDHRTLYRLKKDLLVQHHCDPTKLRQYWKHIHS</sequence>